<keyword evidence="7 10" id="KW-0472">Membrane</keyword>
<evidence type="ECO:0000256" key="5">
    <source>
        <dbReference type="ARBA" id="ARBA00022832"/>
    </source>
</evidence>
<feature type="region of interest" description="Disordered" evidence="9">
    <location>
        <begin position="353"/>
        <end position="382"/>
    </location>
</feature>
<name>A0ABV0R8Y4_9TELE</name>
<evidence type="ECO:0000256" key="6">
    <source>
        <dbReference type="ARBA" id="ARBA00022989"/>
    </source>
</evidence>
<evidence type="ECO:0000256" key="4">
    <source>
        <dbReference type="ARBA" id="ARBA00022692"/>
    </source>
</evidence>
<dbReference type="EC" id="6.2.1.3" evidence="8"/>
<gene>
    <name evidence="12" type="ORF">XENOCAPTIV_007506</name>
</gene>
<evidence type="ECO:0000256" key="8">
    <source>
        <dbReference type="ARBA" id="ARBA00026121"/>
    </source>
</evidence>
<evidence type="ECO:0000313" key="12">
    <source>
        <dbReference type="EMBL" id="MEQ2204073.1"/>
    </source>
</evidence>
<evidence type="ECO:0000256" key="2">
    <source>
        <dbReference type="ARBA" id="ARBA00005688"/>
    </source>
</evidence>
<keyword evidence="13" id="KW-1185">Reference proteome</keyword>
<comment type="similarity">
    <text evidence="2">Belongs to the potassium channel KCNE family.</text>
</comment>
<evidence type="ECO:0000313" key="13">
    <source>
        <dbReference type="Proteomes" id="UP001434883"/>
    </source>
</evidence>
<dbReference type="Pfam" id="PF00501">
    <property type="entry name" value="AMP-binding"/>
    <property type="match status" value="1"/>
</dbReference>
<dbReference type="SUPFAM" id="SSF56801">
    <property type="entry name" value="Acetyl-CoA synthetase-like"/>
    <property type="match status" value="1"/>
</dbReference>
<keyword evidence="3" id="KW-0436">Ligase</keyword>
<evidence type="ECO:0000256" key="10">
    <source>
        <dbReference type="SAM" id="Phobius"/>
    </source>
</evidence>
<keyword evidence="5" id="KW-0276">Fatty acid metabolism</keyword>
<keyword evidence="5" id="KW-0443">Lipid metabolism</keyword>
<evidence type="ECO:0000256" key="1">
    <source>
        <dbReference type="ARBA" id="ARBA00004167"/>
    </source>
</evidence>
<dbReference type="InterPro" id="IPR000873">
    <property type="entry name" value="AMP-dep_synth/lig_dom"/>
</dbReference>
<dbReference type="Proteomes" id="UP001434883">
    <property type="component" value="Unassembled WGS sequence"/>
</dbReference>
<evidence type="ECO:0000256" key="3">
    <source>
        <dbReference type="ARBA" id="ARBA00022598"/>
    </source>
</evidence>
<evidence type="ECO:0000259" key="11">
    <source>
        <dbReference type="Pfam" id="PF00501"/>
    </source>
</evidence>
<feature type="compositionally biased region" description="Basic and acidic residues" evidence="9">
    <location>
        <begin position="369"/>
        <end position="382"/>
    </location>
</feature>
<comment type="caution">
    <text evidence="12">The sequence shown here is derived from an EMBL/GenBank/DDBJ whole genome shotgun (WGS) entry which is preliminary data.</text>
</comment>
<keyword evidence="4 10" id="KW-0812">Transmembrane</keyword>
<dbReference type="PRINTS" id="PR00168">
    <property type="entry name" value="KCNECHANNEL"/>
</dbReference>
<evidence type="ECO:0000256" key="7">
    <source>
        <dbReference type="ARBA" id="ARBA00023136"/>
    </source>
</evidence>
<proteinExistence type="inferred from homology"/>
<organism evidence="12 13">
    <name type="scientific">Xenoophorus captivus</name>
    <dbReference type="NCBI Taxonomy" id="1517983"/>
    <lineage>
        <taxon>Eukaryota</taxon>
        <taxon>Metazoa</taxon>
        <taxon>Chordata</taxon>
        <taxon>Craniata</taxon>
        <taxon>Vertebrata</taxon>
        <taxon>Euteleostomi</taxon>
        <taxon>Actinopterygii</taxon>
        <taxon>Neopterygii</taxon>
        <taxon>Teleostei</taxon>
        <taxon>Neoteleostei</taxon>
        <taxon>Acanthomorphata</taxon>
        <taxon>Ovalentaria</taxon>
        <taxon>Atherinomorphae</taxon>
        <taxon>Cyprinodontiformes</taxon>
        <taxon>Goodeidae</taxon>
        <taxon>Xenoophorus</taxon>
    </lineage>
</organism>
<evidence type="ECO:0000256" key="9">
    <source>
        <dbReference type="SAM" id="MobiDB-lite"/>
    </source>
</evidence>
<accession>A0ABV0R8Y4</accession>
<dbReference type="PANTHER" id="PTHR43272:SF96">
    <property type="entry name" value="ACYL-COA SYNTHETASE LONG CHAIN FAMILY MEMBER 3A"/>
    <property type="match status" value="1"/>
</dbReference>
<reference evidence="12 13" key="1">
    <citation type="submission" date="2021-06" db="EMBL/GenBank/DDBJ databases">
        <authorList>
            <person name="Palmer J.M."/>
        </authorList>
    </citation>
    <scope>NUCLEOTIDE SEQUENCE [LARGE SCALE GENOMIC DNA]</scope>
    <source>
        <strain evidence="12 13">XC_2019</strain>
        <tissue evidence="12">Muscle</tissue>
    </source>
</reference>
<dbReference type="EMBL" id="JAHRIN010035465">
    <property type="protein sequence ID" value="MEQ2204073.1"/>
    <property type="molecule type" value="Genomic_DNA"/>
</dbReference>
<protein>
    <recommendedName>
        <fullName evidence="8">long-chain-fatty-acid--CoA ligase</fullName>
        <ecNumber evidence="8">6.2.1.3</ecNumber>
    </recommendedName>
</protein>
<dbReference type="Gene3D" id="3.40.50.12780">
    <property type="entry name" value="N-terminal domain of ligase-like"/>
    <property type="match status" value="1"/>
</dbReference>
<feature type="transmembrane region" description="Helical" evidence="10">
    <location>
        <begin position="232"/>
        <end position="255"/>
    </location>
</feature>
<sequence>MQPSNRLIPIHGLWKVRSLLGGRTRVLLSGGAPLSAATQRFMNVCLCCPVGQGYGLTETCGAGTICEYWDYSTGRVGGPLLFCQELFQCLFVNPTHTSADDSFMIQPALSLFVLCVPDRKKDLVKLQAGEYVSLGKVEAVLKNCPLVDNICIYANSDETYVIGFVVPNQKQLLALAGQHGIRGSWEELCNIKAMEELVLKVITEAALTGFILQSDQAFAAESKAAKLGDGNAYLYVLIVMSFYGVFLCGIMLGYFRSKRREKRRINIFTRLVHEEEQREWGALPEKHSVSFPSTVSGLRVVQVSLPFCGNHANLSGALRQEGFLPSPLACALCAEQSSVSSLCSSADTRLTIEEEEADTGAAEGQKGNLKAEQEEHSGDDSG</sequence>
<comment type="subcellular location">
    <subcellularLocation>
        <location evidence="1">Membrane</location>
        <topology evidence="1">Single-pass membrane protein</topology>
    </subcellularLocation>
</comment>
<dbReference type="PANTHER" id="PTHR43272">
    <property type="entry name" value="LONG-CHAIN-FATTY-ACID--COA LIGASE"/>
    <property type="match status" value="1"/>
</dbReference>
<dbReference type="InterPro" id="IPR000369">
    <property type="entry name" value="K_chnl_KCNE"/>
</dbReference>
<dbReference type="InterPro" id="IPR042099">
    <property type="entry name" value="ANL_N_sf"/>
</dbReference>
<feature type="domain" description="AMP-dependent synthetase/ligase" evidence="11">
    <location>
        <begin position="19"/>
        <end position="84"/>
    </location>
</feature>
<keyword evidence="6 10" id="KW-1133">Transmembrane helix</keyword>
<dbReference type="Pfam" id="PF02060">
    <property type="entry name" value="ISK_Channel"/>
    <property type="match status" value="1"/>
</dbReference>